<evidence type="ECO:0000259" key="2">
    <source>
        <dbReference type="SMART" id="SM00555"/>
    </source>
</evidence>
<dbReference type="GO" id="GO:0005826">
    <property type="term" value="C:actomyosin contractile ring"/>
    <property type="evidence" value="ECO:0007669"/>
    <property type="project" value="TreeGrafter"/>
</dbReference>
<dbReference type="GO" id="GO:1902716">
    <property type="term" value="C:cell cortex of growing cell tip"/>
    <property type="evidence" value="ECO:0007669"/>
    <property type="project" value="TreeGrafter"/>
</dbReference>
<reference evidence="3 4" key="1">
    <citation type="submission" date="2018-11" db="EMBL/GenBank/DDBJ databases">
        <title>Genome assembly of Steccherinum ochraceum LE-BIN_3174, the white-rot fungus of the Steccherinaceae family (The Residual Polyporoid clade, Polyporales, Basidiomycota).</title>
        <authorList>
            <person name="Fedorova T.V."/>
            <person name="Glazunova O.A."/>
            <person name="Landesman E.O."/>
            <person name="Moiseenko K.V."/>
            <person name="Psurtseva N.V."/>
            <person name="Savinova O.S."/>
            <person name="Shakhova N.V."/>
            <person name="Tyazhelova T.V."/>
            <person name="Vasina D.V."/>
        </authorList>
    </citation>
    <scope>NUCLEOTIDE SEQUENCE [LARGE SCALE GENOMIC DNA]</scope>
    <source>
        <strain evidence="3 4">LE-BIN_3174</strain>
    </source>
</reference>
<keyword evidence="4" id="KW-1185">Reference proteome</keyword>
<dbReference type="STRING" id="92696.A0A4V6N700"/>
<feature type="compositionally biased region" description="Low complexity" evidence="1">
    <location>
        <begin position="198"/>
        <end position="219"/>
    </location>
</feature>
<feature type="domain" description="GIT Spa2 homology (SHD)" evidence="2">
    <location>
        <begin position="11"/>
        <end position="35"/>
    </location>
</feature>
<feature type="compositionally biased region" description="Basic and acidic residues" evidence="1">
    <location>
        <begin position="178"/>
        <end position="197"/>
    </location>
</feature>
<gene>
    <name evidence="3" type="primary">SPA2_3</name>
    <name evidence="3" type="ORF">EIP91_010783</name>
</gene>
<evidence type="ECO:0000313" key="3">
    <source>
        <dbReference type="EMBL" id="TCD60077.1"/>
    </source>
</evidence>
<evidence type="ECO:0000313" key="4">
    <source>
        <dbReference type="Proteomes" id="UP000292702"/>
    </source>
</evidence>
<feature type="compositionally biased region" description="Polar residues" evidence="1">
    <location>
        <begin position="95"/>
        <end position="105"/>
    </location>
</feature>
<dbReference type="GO" id="GO:0005078">
    <property type="term" value="F:MAP-kinase scaffold activity"/>
    <property type="evidence" value="ECO:0007669"/>
    <property type="project" value="TreeGrafter"/>
</dbReference>
<dbReference type="InterPro" id="IPR013724">
    <property type="entry name" value="GIT_SHD"/>
</dbReference>
<proteinExistence type="predicted"/>
<feature type="compositionally biased region" description="Basic and acidic residues" evidence="1">
    <location>
        <begin position="238"/>
        <end position="258"/>
    </location>
</feature>
<sequence>MSYTDTSPHISLESPLIRELSTDVYDELVRRQTNSTDNEVPFLPVRDDFHPKRNQARQKLATLPTGRFKDLSSDVYYELARRYPEFKETAPDLTTLVSPGTSYEETSPLPRSARQSQDPDYGNVSGSLSRKQSEDFSIGRRSEIDAYGGMDPFSSPAPPLPTSLPSGGPAANVRRRPSQAEDRRRPSQDTTGRRRPSESQSVVSDSNSASTQNAQSATAGMVIPNKSTIAEEEIEVPYGREVRESSGTATDERGRRLGDGGGGGGPFRDPSGERSRGTDTEGDDDMRSPVGGLAGLSGLSARLQANNPGEDEEEGGRSSGAGARSGEDYFSYGRGG</sequence>
<feature type="region of interest" description="Disordered" evidence="1">
    <location>
        <begin position="91"/>
        <end position="336"/>
    </location>
</feature>
<protein>
    <submittedName>
        <fullName evidence="3">Component of the polarisome</fullName>
    </submittedName>
</protein>
<dbReference type="Pfam" id="PF08518">
    <property type="entry name" value="GIT_SHD"/>
    <property type="match status" value="2"/>
</dbReference>
<feature type="compositionally biased region" description="Basic and acidic residues" evidence="1">
    <location>
        <begin position="131"/>
        <end position="144"/>
    </location>
</feature>
<name>A0A4V6N700_9APHY</name>
<accession>A0A4V6N700</accession>
<dbReference type="OrthoDB" id="5588096at2759"/>
<dbReference type="InterPro" id="IPR039892">
    <property type="entry name" value="Spa2/Sph1"/>
</dbReference>
<dbReference type="SMART" id="SM00555">
    <property type="entry name" value="GIT"/>
    <property type="match status" value="2"/>
</dbReference>
<comment type="caution">
    <text evidence="3">The sequence shown here is derived from an EMBL/GenBank/DDBJ whole genome shotgun (WGS) entry which is preliminary data.</text>
</comment>
<feature type="compositionally biased region" description="Basic and acidic residues" evidence="1">
    <location>
        <begin position="270"/>
        <end position="279"/>
    </location>
</feature>
<feature type="domain" description="GIT Spa2 homology (SHD)" evidence="2">
    <location>
        <begin position="56"/>
        <end position="86"/>
    </location>
</feature>
<evidence type="ECO:0000256" key="1">
    <source>
        <dbReference type="SAM" id="MobiDB-lite"/>
    </source>
</evidence>
<dbReference type="AlphaFoldDB" id="A0A4V6N700"/>
<feature type="compositionally biased region" description="Polar residues" evidence="1">
    <location>
        <begin position="113"/>
        <end position="130"/>
    </location>
</feature>
<dbReference type="PANTHER" id="PTHR21601:SF0">
    <property type="entry name" value="PROTEIN SPA2-RELATED"/>
    <property type="match status" value="1"/>
</dbReference>
<organism evidence="3 4">
    <name type="scientific">Steccherinum ochraceum</name>
    <dbReference type="NCBI Taxonomy" id="92696"/>
    <lineage>
        <taxon>Eukaryota</taxon>
        <taxon>Fungi</taxon>
        <taxon>Dikarya</taxon>
        <taxon>Basidiomycota</taxon>
        <taxon>Agaricomycotina</taxon>
        <taxon>Agaricomycetes</taxon>
        <taxon>Polyporales</taxon>
        <taxon>Steccherinaceae</taxon>
        <taxon>Steccherinum</taxon>
    </lineage>
</organism>
<dbReference type="Proteomes" id="UP000292702">
    <property type="component" value="Unassembled WGS sequence"/>
</dbReference>
<dbReference type="EMBL" id="RWJN01000664">
    <property type="protein sequence ID" value="TCD60077.1"/>
    <property type="molecule type" value="Genomic_DNA"/>
</dbReference>
<dbReference type="PANTHER" id="PTHR21601">
    <property type="entry name" value="SPA2 PROTEIN"/>
    <property type="match status" value="1"/>
</dbReference>